<reference evidence="4" key="1">
    <citation type="journal article" date="2019" name="Int. J. Syst. Evol. Microbiol.">
        <title>The Global Catalogue of Microorganisms (GCM) 10K type strain sequencing project: providing services to taxonomists for standard genome sequencing and annotation.</title>
        <authorList>
            <consortium name="The Broad Institute Genomics Platform"/>
            <consortium name="The Broad Institute Genome Sequencing Center for Infectious Disease"/>
            <person name="Wu L."/>
            <person name="Ma J."/>
        </authorList>
    </citation>
    <scope>NUCLEOTIDE SEQUENCE [LARGE SCALE GENOMIC DNA]</scope>
    <source>
        <strain evidence="4">NBRC 108725</strain>
    </source>
</reference>
<evidence type="ECO:0000313" key="4">
    <source>
        <dbReference type="Proteomes" id="UP001321498"/>
    </source>
</evidence>
<dbReference type="RefSeq" id="WP_286278563.1">
    <property type="nucleotide sequence ID" value="NZ_AP027731.1"/>
</dbReference>
<name>A0ABM8GAE1_9MICO</name>
<feature type="region of interest" description="Disordered" evidence="1">
    <location>
        <begin position="48"/>
        <end position="71"/>
    </location>
</feature>
<dbReference type="EMBL" id="AP027731">
    <property type="protein sequence ID" value="BDZ45172.1"/>
    <property type="molecule type" value="Genomic_DNA"/>
</dbReference>
<feature type="transmembrane region" description="Helical" evidence="2">
    <location>
        <begin position="20"/>
        <end position="38"/>
    </location>
</feature>
<proteinExistence type="predicted"/>
<gene>
    <name evidence="3" type="ORF">GCM10025866_10810</name>
</gene>
<accession>A0ABM8GAE1</accession>
<keyword evidence="2" id="KW-0472">Membrane</keyword>
<feature type="compositionally biased region" description="Polar residues" evidence="1">
    <location>
        <begin position="151"/>
        <end position="164"/>
    </location>
</feature>
<evidence type="ECO:0000313" key="3">
    <source>
        <dbReference type="EMBL" id="BDZ45172.1"/>
    </source>
</evidence>
<evidence type="ECO:0008006" key="5">
    <source>
        <dbReference type="Google" id="ProtNLM"/>
    </source>
</evidence>
<organism evidence="3 4">
    <name type="scientific">Naasia aerilata</name>
    <dbReference type="NCBI Taxonomy" id="1162966"/>
    <lineage>
        <taxon>Bacteria</taxon>
        <taxon>Bacillati</taxon>
        <taxon>Actinomycetota</taxon>
        <taxon>Actinomycetes</taxon>
        <taxon>Micrococcales</taxon>
        <taxon>Microbacteriaceae</taxon>
        <taxon>Naasia</taxon>
    </lineage>
</organism>
<keyword evidence="2" id="KW-1133">Transmembrane helix</keyword>
<evidence type="ECO:0000256" key="1">
    <source>
        <dbReference type="SAM" id="MobiDB-lite"/>
    </source>
</evidence>
<feature type="compositionally biased region" description="Low complexity" evidence="1">
    <location>
        <begin position="48"/>
        <end position="70"/>
    </location>
</feature>
<feature type="region of interest" description="Disordered" evidence="1">
    <location>
        <begin position="138"/>
        <end position="185"/>
    </location>
</feature>
<protein>
    <recommendedName>
        <fullName evidence="5">DUF4232 domain-containing protein</fullName>
    </recommendedName>
</protein>
<dbReference type="Proteomes" id="UP001321498">
    <property type="component" value="Chromosome"/>
</dbReference>
<sequence length="212" mass="21594">MSIGNPGGPQPSRVYWRRRIVVLLGLLAVIAVVVLIVVRPSAEAVPAASVTPSPTAVAPAPVETAAPPAADGTIPPCAPGQVQVTALTDKGEYAPGELPQLSWTISNVGAAPCSLNAGTSQQVFTITSGSDTIWTSTDCQSNGADAPYTLPPSSSGVEPAQSTPLPWDRVRSSPDSCDTEDRPEAVGGGATYHFDVSVGGFPASDSATFVLN</sequence>
<keyword evidence="4" id="KW-1185">Reference proteome</keyword>
<keyword evidence="2" id="KW-0812">Transmembrane</keyword>
<evidence type="ECO:0000256" key="2">
    <source>
        <dbReference type="SAM" id="Phobius"/>
    </source>
</evidence>